<dbReference type="SUPFAM" id="SSF51419">
    <property type="entry name" value="PLP-binding barrel"/>
    <property type="match status" value="1"/>
</dbReference>
<protein>
    <submittedName>
        <fullName evidence="2">D-serine deaminase, pyridoxal phosphate-dependent</fullName>
    </submittedName>
</protein>
<evidence type="ECO:0000313" key="2">
    <source>
        <dbReference type="EMBL" id="SIS91661.1"/>
    </source>
</evidence>
<dbReference type="EMBL" id="FTOH01000006">
    <property type="protein sequence ID" value="SIS91661.1"/>
    <property type="molecule type" value="Genomic_DNA"/>
</dbReference>
<feature type="domain" description="Alanine racemase N-terminal" evidence="1">
    <location>
        <begin position="27"/>
        <end position="263"/>
    </location>
</feature>
<dbReference type="STRING" id="484498.SAMN05421686_10686"/>
<proteinExistence type="predicted"/>
<organism evidence="2 3">
    <name type="scientific">Thalassolituus maritimus</name>
    <dbReference type="NCBI Taxonomy" id="484498"/>
    <lineage>
        <taxon>Bacteria</taxon>
        <taxon>Pseudomonadati</taxon>
        <taxon>Pseudomonadota</taxon>
        <taxon>Gammaproteobacteria</taxon>
        <taxon>Oceanospirillales</taxon>
        <taxon>Oceanospirillaceae</taxon>
        <taxon>Thalassolituus</taxon>
    </lineage>
</organism>
<accession>A0A1N7N0E8</accession>
<dbReference type="AlphaFoldDB" id="A0A1N7N0E8"/>
<keyword evidence="3" id="KW-1185">Reference proteome</keyword>
<gene>
    <name evidence="2" type="ORF">SAMN05421686_10686</name>
</gene>
<dbReference type="InterPro" id="IPR001608">
    <property type="entry name" value="Ala_racemase_N"/>
</dbReference>
<sequence>MNDLYFTALTEALHEAEICTPTLVLDKERLDRNIDHLIDVLNKGFDYRLVTKSLPSIPLLQYIMRRTGSQRLMCFHLPFLLQIVNQIPSADILMGKPLPIRAARHFYNWHKKQTSSMCFSPDLQLQWLIDSPRRLAQYGQFARENNLTIRVSLEIDVGMHRGGFRSSSEFTEALRIIQNSDHLILTGLMGYEAHIPHIPGILGGARRAFADARGRYSNFLRAVETELGNDALKDLTLNTGGSSTYTMYTDNSFVSEIAAGSALVKPKNYDVDTLEHHIAAAYIAAPVLKKVDRPEIPLSPAVSAILRWTGFLPSQGAFIYGGNWLAKPVYPRETEQVRLHGRSSNQELYGFPKDTKIEEDDYIFLRPTQSESVFRQFGHIAIYENGKITDWWSVFQEEHNEGNSADSLLESAQKRSYRL</sequence>
<dbReference type="Pfam" id="PF01168">
    <property type="entry name" value="Ala_racemase_N"/>
    <property type="match status" value="1"/>
</dbReference>
<dbReference type="InterPro" id="IPR051466">
    <property type="entry name" value="D-amino_acid_metab_enzyme"/>
</dbReference>
<dbReference type="InterPro" id="IPR029066">
    <property type="entry name" value="PLP-binding_barrel"/>
</dbReference>
<dbReference type="OrthoDB" id="339576at2"/>
<dbReference type="Gene3D" id="3.20.20.10">
    <property type="entry name" value="Alanine racemase"/>
    <property type="match status" value="1"/>
</dbReference>
<evidence type="ECO:0000313" key="3">
    <source>
        <dbReference type="Proteomes" id="UP000185639"/>
    </source>
</evidence>
<dbReference type="PANTHER" id="PTHR28004:SF2">
    <property type="entry name" value="D-SERINE DEHYDRATASE"/>
    <property type="match status" value="1"/>
</dbReference>
<dbReference type="GO" id="GO:0036088">
    <property type="term" value="P:D-serine catabolic process"/>
    <property type="evidence" value="ECO:0007669"/>
    <property type="project" value="TreeGrafter"/>
</dbReference>
<dbReference type="RefSeq" id="WP_076515921.1">
    <property type="nucleotide sequence ID" value="NZ_FTOH01000006.1"/>
</dbReference>
<dbReference type="Proteomes" id="UP000185639">
    <property type="component" value="Unassembled WGS sequence"/>
</dbReference>
<dbReference type="PANTHER" id="PTHR28004">
    <property type="entry name" value="ZGC:162816-RELATED"/>
    <property type="match status" value="1"/>
</dbReference>
<reference evidence="3" key="1">
    <citation type="submission" date="2017-01" db="EMBL/GenBank/DDBJ databases">
        <authorList>
            <person name="Varghese N."/>
            <person name="Submissions S."/>
        </authorList>
    </citation>
    <scope>NUCLEOTIDE SEQUENCE [LARGE SCALE GENOMIC DNA]</scope>
    <source>
        <strain evidence="3">DSM 24913</strain>
    </source>
</reference>
<evidence type="ECO:0000259" key="1">
    <source>
        <dbReference type="Pfam" id="PF01168"/>
    </source>
</evidence>
<dbReference type="GO" id="GO:0008721">
    <property type="term" value="F:D-serine ammonia-lyase activity"/>
    <property type="evidence" value="ECO:0007669"/>
    <property type="project" value="TreeGrafter"/>
</dbReference>
<name>A0A1N7N0E8_9GAMM</name>